<accession>K8E8Z1</accession>
<organism evidence="1 2">
    <name type="scientific">Bathycoccus prasinos</name>
    <dbReference type="NCBI Taxonomy" id="41875"/>
    <lineage>
        <taxon>Eukaryota</taxon>
        <taxon>Viridiplantae</taxon>
        <taxon>Chlorophyta</taxon>
        <taxon>Mamiellophyceae</taxon>
        <taxon>Mamiellales</taxon>
        <taxon>Bathycoccaceae</taxon>
        <taxon>Bathycoccus</taxon>
    </lineage>
</organism>
<evidence type="ECO:0000313" key="1">
    <source>
        <dbReference type="EMBL" id="CCO14086.1"/>
    </source>
</evidence>
<dbReference type="Gene3D" id="3.20.10.10">
    <property type="entry name" value="D-amino Acid Aminotransferase, subunit A, domain 2"/>
    <property type="match status" value="1"/>
</dbReference>
<dbReference type="KEGG" id="bpg:Bathy01g05770"/>
<dbReference type="PANTHER" id="PTHR47703">
    <property type="entry name" value="D-AMINOACID AMINOTRANSFERASE-LIKE PLP-DEPENDENT ENZYMES SUPERFAMILY PROTEIN"/>
    <property type="match status" value="1"/>
</dbReference>
<proteinExistence type="predicted"/>
<name>K8E8Z1_9CHLO</name>
<dbReference type="AlphaFoldDB" id="K8E8Z1"/>
<dbReference type="InterPro" id="IPR043132">
    <property type="entry name" value="BCAT-like_C"/>
</dbReference>
<gene>
    <name evidence="1" type="ORF">Bathy01g05770</name>
</gene>
<keyword evidence="2" id="KW-1185">Reference proteome</keyword>
<dbReference type="PANTHER" id="PTHR47703:SF2">
    <property type="entry name" value="D-AMINOACID AMINOTRANSFERASE-LIKE PLP-DEPENDENT ENZYMES SUPERFAMILY PROTEIN"/>
    <property type="match status" value="1"/>
</dbReference>
<evidence type="ECO:0000313" key="2">
    <source>
        <dbReference type="Proteomes" id="UP000198341"/>
    </source>
</evidence>
<protein>
    <submittedName>
        <fullName evidence="1">Uncharacterized protein</fullName>
    </submittedName>
</protein>
<dbReference type="EMBL" id="FO082278">
    <property type="protein sequence ID" value="CCO14086.1"/>
    <property type="molecule type" value="Genomic_DNA"/>
</dbReference>
<sequence>MMMICGGGDIAVVDCDDDDDETTPAAFLRRIETPCAYTAMRCEFMNNNGEKGTVAIERIDFHAKRVFASLSEEKRTGCLFENHWQKCRDALEKVTRTAFLKRQNAGFKKGRYMATIAIEDDRDEKKMNVHALLTPLITTRKDEKKGDEEVTALDRYALLRGAPRERPHAKHTEWVKKREGLEIERNEWNAREDVKETRRKRTFVECVLSKRTTGSGSALQEEDFQICEGLTTNVFVLKRDDAHSNGGSRGGLILQTAPDADVLLGVARRAILDAFPSSKNDSEEDENCKDAKIRLSLTHPLWSERETWIALFTVNCVVGAKLYHGIVNSYTGEEVNFPPLPIIKESGVEGREKGLSFLFRTAFSSSSQKSSFPFDLFE</sequence>
<dbReference type="Proteomes" id="UP000198341">
    <property type="component" value="Chromosome 1"/>
</dbReference>
<reference evidence="1 2" key="1">
    <citation type="submission" date="2011-10" db="EMBL/GenBank/DDBJ databases">
        <authorList>
            <person name="Genoscope - CEA"/>
        </authorList>
    </citation>
    <scope>NUCLEOTIDE SEQUENCE [LARGE SCALE GENOMIC DNA]</scope>
    <source>
        <strain evidence="1 2">RCC 1105</strain>
    </source>
</reference>
<dbReference type="GeneID" id="19018312"/>
<dbReference type="RefSeq" id="XP_007515207.1">
    <property type="nucleotide sequence ID" value="XM_007515145.1"/>
</dbReference>